<dbReference type="Proteomes" id="UP000305517">
    <property type="component" value="Unassembled WGS sequence"/>
</dbReference>
<accession>A0A5R8WVA3</accession>
<dbReference type="OrthoDB" id="883262at2"/>
<proteinExistence type="predicted"/>
<feature type="signal peptide" evidence="1">
    <location>
        <begin position="1"/>
        <end position="20"/>
    </location>
</feature>
<gene>
    <name evidence="3" type="ORF">FDY95_06385</name>
</gene>
<dbReference type="NCBIfam" id="TIGR04183">
    <property type="entry name" value="Por_Secre_tail"/>
    <property type="match status" value="1"/>
</dbReference>
<evidence type="ECO:0000313" key="3">
    <source>
        <dbReference type="EMBL" id="TLM95413.1"/>
    </source>
</evidence>
<feature type="domain" description="Secretion system C-terminal sorting" evidence="2">
    <location>
        <begin position="331"/>
        <end position="408"/>
    </location>
</feature>
<keyword evidence="4" id="KW-1185">Reference proteome</keyword>
<dbReference type="AlphaFoldDB" id="A0A5R8WVA3"/>
<dbReference type="EMBL" id="VAJM01000002">
    <property type="protein sequence ID" value="TLM95413.1"/>
    <property type="molecule type" value="Genomic_DNA"/>
</dbReference>
<evidence type="ECO:0000259" key="2">
    <source>
        <dbReference type="Pfam" id="PF18962"/>
    </source>
</evidence>
<dbReference type="RefSeq" id="WP_138075910.1">
    <property type="nucleotide sequence ID" value="NZ_VAJM01000002.1"/>
</dbReference>
<sequence length="409" mass="45002">MKALLLPALLLGTLAGSALAQTPTAQRHIARPPAAAPAAQRLTSNPNFRLTTVLKQQYRGGAWLDTLRFTNSSFNAAGLPMRQLRENAPTRGAALRPLRQQNYRYNASSKLLSDTTYVYTSGVLNTTPTLTVNYAYDLQGRLQQEITALRVSGTWRPYGRTTYFYNTQGQNTRILDESYFGSAWLADDQEVFIYDTQGRVAMADFELADAAGTSFTPFIRDVFTYNAVGQRTTDVQQQYVNGAFVNTYRTTSSYNATGLTTGYVLEKAASATTWQPFMQGISTYDADDNLTQELSLLYRNGAYVNDERYLYTYQRVLAVAAPQRLDAGLSVYPNPSTGSAQVSYQLPQAAVASVEVLDVLGRVVATPLPGQPQGIGAQRLTLRQPLPAGVYTVRLSAAGRSQTQRLLVR</sequence>
<dbReference type="Gene3D" id="2.40.128.720">
    <property type="match status" value="3"/>
</dbReference>
<name>A0A5R8WVA3_9BACT</name>
<feature type="chain" id="PRO_5024425361" evidence="1">
    <location>
        <begin position="21"/>
        <end position="409"/>
    </location>
</feature>
<evidence type="ECO:0000313" key="4">
    <source>
        <dbReference type="Proteomes" id="UP000305517"/>
    </source>
</evidence>
<organism evidence="3 4">
    <name type="scientific">Hymenobacter jeollabukensis</name>
    <dbReference type="NCBI Taxonomy" id="2025313"/>
    <lineage>
        <taxon>Bacteria</taxon>
        <taxon>Pseudomonadati</taxon>
        <taxon>Bacteroidota</taxon>
        <taxon>Cytophagia</taxon>
        <taxon>Cytophagales</taxon>
        <taxon>Hymenobacteraceae</taxon>
        <taxon>Hymenobacter</taxon>
    </lineage>
</organism>
<evidence type="ECO:0000256" key="1">
    <source>
        <dbReference type="SAM" id="SignalP"/>
    </source>
</evidence>
<comment type="caution">
    <text evidence="3">The sequence shown here is derived from an EMBL/GenBank/DDBJ whole genome shotgun (WGS) entry which is preliminary data.</text>
</comment>
<protein>
    <submittedName>
        <fullName evidence="3">T9SS type A sorting domain-containing protein</fullName>
    </submittedName>
</protein>
<keyword evidence="1" id="KW-0732">Signal</keyword>
<dbReference type="Pfam" id="PF18962">
    <property type="entry name" value="Por_Secre_tail"/>
    <property type="match status" value="1"/>
</dbReference>
<dbReference type="InterPro" id="IPR026444">
    <property type="entry name" value="Secre_tail"/>
</dbReference>
<reference evidence="3 4" key="1">
    <citation type="submission" date="2019-05" db="EMBL/GenBank/DDBJ databases">
        <title>Hymenobacter edaphi sp. nov., isolated from abandoned arsenic-contaminated farmland soil.</title>
        <authorList>
            <person name="Nie L."/>
        </authorList>
    </citation>
    <scope>NUCLEOTIDE SEQUENCE [LARGE SCALE GENOMIC DNA]</scope>
    <source>
        <strain evidence="3 4">1-3-3-8</strain>
    </source>
</reference>